<name>A0A8C2YG71_COTJA</name>
<reference evidence="2" key="1">
    <citation type="submission" date="2015-11" db="EMBL/GenBank/DDBJ databases">
        <authorList>
            <consortium name="International Coturnix japonica Genome Analysis Consortium"/>
            <person name="Warren W."/>
            <person name="Burt D.W."/>
            <person name="Antin P.B."/>
            <person name="Lanford R."/>
            <person name="Gros J."/>
            <person name="Wilson R.K."/>
        </authorList>
    </citation>
    <scope>NUCLEOTIDE SEQUENCE [LARGE SCALE GENOMIC DNA]</scope>
</reference>
<organism evidence="2 3">
    <name type="scientific">Coturnix japonica</name>
    <name type="common">Japanese quail</name>
    <name type="synonym">Coturnix coturnix japonica</name>
    <dbReference type="NCBI Taxonomy" id="93934"/>
    <lineage>
        <taxon>Eukaryota</taxon>
        <taxon>Metazoa</taxon>
        <taxon>Chordata</taxon>
        <taxon>Craniata</taxon>
        <taxon>Vertebrata</taxon>
        <taxon>Euteleostomi</taxon>
        <taxon>Archelosauria</taxon>
        <taxon>Archosauria</taxon>
        <taxon>Dinosauria</taxon>
        <taxon>Saurischia</taxon>
        <taxon>Theropoda</taxon>
        <taxon>Coelurosauria</taxon>
        <taxon>Aves</taxon>
        <taxon>Neognathae</taxon>
        <taxon>Galloanserae</taxon>
        <taxon>Galliformes</taxon>
        <taxon>Phasianidae</taxon>
        <taxon>Perdicinae</taxon>
        <taxon>Coturnix</taxon>
    </lineage>
</organism>
<dbReference type="AlphaFoldDB" id="A0A8C2YG71"/>
<dbReference type="Ensembl" id="ENSCJPT00005033049.1">
    <property type="protein sequence ID" value="ENSCJPP00005024218.1"/>
    <property type="gene ID" value="ENSCJPG00005019118.1"/>
</dbReference>
<protein>
    <submittedName>
        <fullName evidence="2">Uncharacterized protein</fullName>
    </submittedName>
</protein>
<reference evidence="2" key="3">
    <citation type="submission" date="2025-09" db="UniProtKB">
        <authorList>
            <consortium name="Ensembl"/>
        </authorList>
    </citation>
    <scope>IDENTIFICATION</scope>
</reference>
<sequence>MGSPKAHLYGEPQSPSLWGAPKPIPYGALEDPKSGSHGKAGSLNLHLFRGHPNPGPYRLTGMPGAQSLWGCAMGLCYGAVLWGCAMGPGSPIGFPLGFPLEFPLGSPLGSPITPQEYHGDTMRISQGHHGDTIRTPQEHHRDTTKTP</sequence>
<evidence type="ECO:0000313" key="2">
    <source>
        <dbReference type="Ensembl" id="ENSCJPP00005024218.1"/>
    </source>
</evidence>
<dbReference type="Proteomes" id="UP000694412">
    <property type="component" value="Chromosome 27"/>
</dbReference>
<keyword evidence="3" id="KW-1185">Reference proteome</keyword>
<proteinExistence type="predicted"/>
<feature type="compositionally biased region" description="Basic and acidic residues" evidence="1">
    <location>
        <begin position="128"/>
        <end position="147"/>
    </location>
</feature>
<feature type="region of interest" description="Disordered" evidence="1">
    <location>
        <begin position="1"/>
        <end position="23"/>
    </location>
</feature>
<evidence type="ECO:0000313" key="3">
    <source>
        <dbReference type="Proteomes" id="UP000694412"/>
    </source>
</evidence>
<feature type="region of interest" description="Disordered" evidence="1">
    <location>
        <begin position="115"/>
        <end position="147"/>
    </location>
</feature>
<accession>A0A8C2YG71</accession>
<reference evidence="2" key="2">
    <citation type="submission" date="2025-08" db="UniProtKB">
        <authorList>
            <consortium name="Ensembl"/>
        </authorList>
    </citation>
    <scope>IDENTIFICATION</scope>
</reference>
<evidence type="ECO:0000256" key="1">
    <source>
        <dbReference type="SAM" id="MobiDB-lite"/>
    </source>
</evidence>